<proteinExistence type="inferred from homology"/>
<feature type="domain" description="Peptidase S1" evidence="3">
    <location>
        <begin position="1"/>
        <end position="112"/>
    </location>
</feature>
<organism evidence="4 5">
    <name type="scientific">Branchiostoma lanceolatum</name>
    <name type="common">Common lancelet</name>
    <name type="synonym">Amphioxus lanceolatum</name>
    <dbReference type="NCBI Taxonomy" id="7740"/>
    <lineage>
        <taxon>Eukaryota</taxon>
        <taxon>Metazoa</taxon>
        <taxon>Chordata</taxon>
        <taxon>Cephalochordata</taxon>
        <taxon>Leptocardii</taxon>
        <taxon>Amphioxiformes</taxon>
        <taxon>Branchiostomatidae</taxon>
        <taxon>Branchiostoma</taxon>
    </lineage>
</organism>
<dbReference type="EMBL" id="OV696694">
    <property type="protein sequence ID" value="CAH1274046.1"/>
    <property type="molecule type" value="Genomic_DNA"/>
</dbReference>
<gene>
    <name evidence="4" type="primary">TMPRSS5</name>
    <name evidence="4" type="ORF">BLAG_LOCUS25182</name>
</gene>
<evidence type="ECO:0000313" key="4">
    <source>
        <dbReference type="EMBL" id="CAH1274046.1"/>
    </source>
</evidence>
<dbReference type="SUPFAM" id="SSF50494">
    <property type="entry name" value="Trypsin-like serine proteases"/>
    <property type="match status" value="1"/>
</dbReference>
<dbReference type="Proteomes" id="UP000838412">
    <property type="component" value="Chromosome 9"/>
</dbReference>
<dbReference type="OrthoDB" id="5979691at2759"/>
<comment type="similarity">
    <text evidence="2">Belongs to the peptidase S1 family. CLIP subfamily.</text>
</comment>
<dbReference type="Gene3D" id="2.40.10.10">
    <property type="entry name" value="Trypsin-like serine proteases"/>
    <property type="match status" value="1"/>
</dbReference>
<dbReference type="InterPro" id="IPR009003">
    <property type="entry name" value="Peptidase_S1_PA"/>
</dbReference>
<dbReference type="PROSITE" id="PS00135">
    <property type="entry name" value="TRYPSIN_SER"/>
    <property type="match status" value="1"/>
</dbReference>
<keyword evidence="1" id="KW-1015">Disulfide bond</keyword>
<evidence type="ECO:0000256" key="2">
    <source>
        <dbReference type="ARBA" id="ARBA00024195"/>
    </source>
</evidence>
<reference evidence="4" key="1">
    <citation type="submission" date="2022-01" db="EMBL/GenBank/DDBJ databases">
        <authorList>
            <person name="Braso-Vives M."/>
        </authorList>
    </citation>
    <scope>NUCLEOTIDE SEQUENCE</scope>
</reference>
<evidence type="ECO:0000313" key="5">
    <source>
        <dbReference type="Proteomes" id="UP000838412"/>
    </source>
</evidence>
<name>A0A8K0F3F4_BRALA</name>
<dbReference type="Pfam" id="PF00089">
    <property type="entry name" value="Trypsin"/>
    <property type="match status" value="1"/>
</dbReference>
<accession>A0A8K0F3F4</accession>
<keyword evidence="5" id="KW-1185">Reference proteome</keyword>
<dbReference type="AlphaFoldDB" id="A0A8K0F3F4"/>
<dbReference type="SMART" id="SM00020">
    <property type="entry name" value="Tryp_SPc"/>
    <property type="match status" value="1"/>
</dbReference>
<dbReference type="InterPro" id="IPR001254">
    <property type="entry name" value="Trypsin_dom"/>
</dbReference>
<dbReference type="PANTHER" id="PTHR24252:SF7">
    <property type="entry name" value="HYALIN"/>
    <property type="match status" value="1"/>
</dbReference>
<evidence type="ECO:0000256" key="1">
    <source>
        <dbReference type="ARBA" id="ARBA00023157"/>
    </source>
</evidence>
<dbReference type="PANTHER" id="PTHR24252">
    <property type="entry name" value="ACROSIN-RELATED"/>
    <property type="match status" value="1"/>
</dbReference>
<dbReference type="GO" id="GO:0004252">
    <property type="term" value="F:serine-type endopeptidase activity"/>
    <property type="evidence" value="ECO:0007669"/>
    <property type="project" value="InterPro"/>
</dbReference>
<dbReference type="FunFam" id="2.40.10.10:FF:000002">
    <property type="entry name" value="Transmembrane protease serine"/>
    <property type="match status" value="1"/>
</dbReference>
<dbReference type="InterPro" id="IPR033116">
    <property type="entry name" value="TRYPSIN_SER"/>
</dbReference>
<dbReference type="GO" id="GO:0006508">
    <property type="term" value="P:proteolysis"/>
    <property type="evidence" value="ECO:0007669"/>
    <property type="project" value="InterPro"/>
</dbReference>
<dbReference type="CDD" id="cd00190">
    <property type="entry name" value="Tryp_SPc"/>
    <property type="match status" value="1"/>
</dbReference>
<protein>
    <submittedName>
        <fullName evidence="4">TMPRSS5 protein</fullName>
    </submittedName>
</protein>
<dbReference type="PROSITE" id="PS50240">
    <property type="entry name" value="TRYPSIN_DOM"/>
    <property type="match status" value="1"/>
</dbReference>
<evidence type="ECO:0000259" key="3">
    <source>
        <dbReference type="PROSITE" id="PS50240"/>
    </source>
</evidence>
<sequence length="114" mass="12145">MSNTIFIALEQRTGNDDVLKQAHVPLVSNNKCNNAPDLAGRITGFMMCAGYYDSGGHDTCRGDSGGPLVCSTGGRWTLYGVTSWGAGCARPKSPGVYARVSSMLGWVHQTMDNN</sequence>
<dbReference type="InterPro" id="IPR043504">
    <property type="entry name" value="Peptidase_S1_PA_chymotrypsin"/>
</dbReference>